<keyword evidence="2" id="KW-0521">NADP</keyword>
<evidence type="ECO:0000256" key="1">
    <source>
        <dbReference type="ARBA" id="ARBA00006484"/>
    </source>
</evidence>
<dbReference type="FunFam" id="3.40.50.720:FF:000084">
    <property type="entry name" value="Short-chain dehydrogenase reductase"/>
    <property type="match status" value="1"/>
</dbReference>
<dbReference type="InterPro" id="IPR002347">
    <property type="entry name" value="SDR_fam"/>
</dbReference>
<dbReference type="RefSeq" id="WP_096332764.1">
    <property type="nucleotide sequence ID" value="NZ_FOMX01000011.1"/>
</dbReference>
<keyword evidence="3" id="KW-0560">Oxidoreductase</keyword>
<evidence type="ECO:0000313" key="4">
    <source>
        <dbReference type="EMBL" id="SFE28183.1"/>
    </source>
</evidence>
<gene>
    <name evidence="4" type="ORF">SAMN02745121_03697</name>
</gene>
<reference evidence="5" key="1">
    <citation type="submission" date="2016-10" db="EMBL/GenBank/DDBJ databases">
        <authorList>
            <person name="Varghese N."/>
            <person name="Submissions S."/>
        </authorList>
    </citation>
    <scope>NUCLEOTIDE SEQUENCE [LARGE SCALE GENOMIC DNA]</scope>
    <source>
        <strain evidence="5">ATCC 25963</strain>
    </source>
</reference>
<dbReference type="InterPro" id="IPR045017">
    <property type="entry name" value="DECR2-like"/>
</dbReference>
<protein>
    <submittedName>
        <fullName evidence="4">Peroxisomal 2,4-dienoyl-CoA reductase</fullName>
    </submittedName>
</protein>
<sequence>MSIFRADALQGLVALVTGGGSGIGAAIAATLAEHGARVAVCGRTQAKLDATAEAIAATGGEALAVAADVRKPEQVEAAMQAIEARWGRLDVLVNSAAGNFLCPAASLSPNGFGTVVDIDLKGTFNACKAALPLLSRAGGSILNISATLHYGGTPLQVHAASAKAGIDALTRTLAVEWGPAGIRVNAIAPGPIDNTEGITRLLPPELRTRAERAIPLRRFGQPREIAEAAVFLASSASAYTTGATLVIDGGHWLTGMGLMTLGE</sequence>
<dbReference type="PRINTS" id="PR00080">
    <property type="entry name" value="SDRFAMILY"/>
</dbReference>
<keyword evidence="5" id="KW-1185">Reference proteome</keyword>
<dbReference type="PANTHER" id="PTHR43296:SF2">
    <property type="entry name" value="PEROXISOMAL 2,4-DIENOYL-COA REDUCTASE [(3E)-ENOYL-COA-PRODUCING]"/>
    <property type="match status" value="1"/>
</dbReference>
<dbReference type="STRING" id="54.SAMN02745121_03697"/>
<evidence type="ECO:0000256" key="3">
    <source>
        <dbReference type="ARBA" id="ARBA00023002"/>
    </source>
</evidence>
<organism evidence="4 5">
    <name type="scientific">Nannocystis exedens</name>
    <dbReference type="NCBI Taxonomy" id="54"/>
    <lineage>
        <taxon>Bacteria</taxon>
        <taxon>Pseudomonadati</taxon>
        <taxon>Myxococcota</taxon>
        <taxon>Polyangia</taxon>
        <taxon>Nannocystales</taxon>
        <taxon>Nannocystaceae</taxon>
        <taxon>Nannocystis</taxon>
    </lineage>
</organism>
<dbReference type="InterPro" id="IPR036291">
    <property type="entry name" value="NAD(P)-bd_dom_sf"/>
</dbReference>
<dbReference type="PRINTS" id="PR00081">
    <property type="entry name" value="GDHRDH"/>
</dbReference>
<dbReference type="Proteomes" id="UP000199400">
    <property type="component" value="Unassembled WGS sequence"/>
</dbReference>
<dbReference type="PANTHER" id="PTHR43296">
    <property type="entry name" value="PEROXISOMAL 2,4-DIENOYL-COA REDUCTASE"/>
    <property type="match status" value="1"/>
</dbReference>
<dbReference type="CDD" id="cd05369">
    <property type="entry name" value="TER_DECR_SDR_a"/>
    <property type="match status" value="1"/>
</dbReference>
<dbReference type="SUPFAM" id="SSF51735">
    <property type="entry name" value="NAD(P)-binding Rossmann-fold domains"/>
    <property type="match status" value="1"/>
</dbReference>
<name>A0A1I1ZCG6_9BACT</name>
<evidence type="ECO:0000256" key="2">
    <source>
        <dbReference type="ARBA" id="ARBA00022857"/>
    </source>
</evidence>
<dbReference type="EMBL" id="FOMX01000011">
    <property type="protein sequence ID" value="SFE28183.1"/>
    <property type="molecule type" value="Genomic_DNA"/>
</dbReference>
<dbReference type="Gene3D" id="3.40.50.720">
    <property type="entry name" value="NAD(P)-binding Rossmann-like Domain"/>
    <property type="match status" value="1"/>
</dbReference>
<dbReference type="GO" id="GO:0009062">
    <property type="term" value="P:fatty acid catabolic process"/>
    <property type="evidence" value="ECO:0007669"/>
    <property type="project" value="InterPro"/>
</dbReference>
<dbReference type="AlphaFoldDB" id="A0A1I1ZCG6"/>
<dbReference type="GO" id="GO:0008670">
    <property type="term" value="F:2,4-dienoyl-CoA reductase (NADPH) activity"/>
    <property type="evidence" value="ECO:0007669"/>
    <property type="project" value="InterPro"/>
</dbReference>
<accession>A0A1I1ZCG6</accession>
<proteinExistence type="inferred from homology"/>
<dbReference type="OrthoDB" id="9803628at2"/>
<comment type="similarity">
    <text evidence="1">Belongs to the short-chain dehydrogenases/reductases (SDR) family.</text>
</comment>
<dbReference type="Pfam" id="PF13561">
    <property type="entry name" value="adh_short_C2"/>
    <property type="match status" value="1"/>
</dbReference>
<evidence type="ECO:0000313" key="5">
    <source>
        <dbReference type="Proteomes" id="UP000199400"/>
    </source>
</evidence>